<organism evidence="2 3">
    <name type="scientific">Acidovorax facilis</name>
    <dbReference type="NCBI Taxonomy" id="12917"/>
    <lineage>
        <taxon>Bacteria</taxon>
        <taxon>Pseudomonadati</taxon>
        <taxon>Pseudomonadota</taxon>
        <taxon>Betaproteobacteria</taxon>
        <taxon>Burkholderiales</taxon>
        <taxon>Comamonadaceae</taxon>
        <taxon>Acidovorax</taxon>
    </lineage>
</organism>
<evidence type="ECO:0000313" key="3">
    <source>
        <dbReference type="Proteomes" id="UP001595693"/>
    </source>
</evidence>
<name>A0ABV8DCY5_9BURK</name>
<sequence length="55" mass="6245">MNADLKNFIQPIARTIAATLFFVFTVAFFSVPYALEQHPGDPQLPSRQTNLRHLT</sequence>
<feature type="transmembrane region" description="Helical" evidence="1">
    <location>
        <begin position="12"/>
        <end position="35"/>
    </location>
</feature>
<dbReference type="EMBL" id="JBHSAJ010000051">
    <property type="protein sequence ID" value="MFC3936314.1"/>
    <property type="molecule type" value="Genomic_DNA"/>
</dbReference>
<keyword evidence="1" id="KW-0472">Membrane</keyword>
<reference evidence="3" key="1">
    <citation type="journal article" date="2019" name="Int. J. Syst. Evol. Microbiol.">
        <title>The Global Catalogue of Microorganisms (GCM) 10K type strain sequencing project: providing services to taxonomists for standard genome sequencing and annotation.</title>
        <authorList>
            <consortium name="The Broad Institute Genomics Platform"/>
            <consortium name="The Broad Institute Genome Sequencing Center for Infectious Disease"/>
            <person name="Wu L."/>
            <person name="Ma J."/>
        </authorList>
    </citation>
    <scope>NUCLEOTIDE SEQUENCE [LARGE SCALE GENOMIC DNA]</scope>
    <source>
        <strain evidence="3">CCUG 2113</strain>
    </source>
</reference>
<gene>
    <name evidence="2" type="ORF">ACFOW3_17000</name>
</gene>
<evidence type="ECO:0000256" key="1">
    <source>
        <dbReference type="SAM" id="Phobius"/>
    </source>
</evidence>
<keyword evidence="1" id="KW-1133">Transmembrane helix</keyword>
<dbReference type="RefSeq" id="WP_156358902.1">
    <property type="nucleotide sequence ID" value="NZ_JAMXAX010000213.1"/>
</dbReference>
<keyword evidence="3" id="KW-1185">Reference proteome</keyword>
<comment type="caution">
    <text evidence="2">The sequence shown here is derived from an EMBL/GenBank/DDBJ whole genome shotgun (WGS) entry which is preliminary data.</text>
</comment>
<dbReference type="Proteomes" id="UP001595693">
    <property type="component" value="Unassembled WGS sequence"/>
</dbReference>
<protein>
    <submittedName>
        <fullName evidence="2">Uncharacterized protein</fullName>
    </submittedName>
</protein>
<accession>A0ABV8DCY5</accession>
<keyword evidence="1" id="KW-0812">Transmembrane</keyword>
<evidence type="ECO:0000313" key="2">
    <source>
        <dbReference type="EMBL" id="MFC3936314.1"/>
    </source>
</evidence>
<proteinExistence type="predicted"/>